<protein>
    <submittedName>
        <fullName evidence="2">Uncharacterized protein</fullName>
    </submittedName>
</protein>
<sequence length="120" mass="13186">MAAGDVHSVLSNPPRRPRLSSVLLRAIKTPQVPTTPPPEPRKCGRNFDQPFPAVRSLGVTVSFRPLVANARFRLSSRHARTATLVPGSGRIIQNRVLIFVLGAIILLTIILAVYFNLRGR</sequence>
<dbReference type="EMBL" id="JAINUF010000004">
    <property type="protein sequence ID" value="KAJ8365213.1"/>
    <property type="molecule type" value="Genomic_DNA"/>
</dbReference>
<keyword evidence="3" id="KW-1185">Reference proteome</keyword>
<evidence type="ECO:0000313" key="2">
    <source>
        <dbReference type="EMBL" id="KAJ8365213.1"/>
    </source>
</evidence>
<feature type="transmembrane region" description="Helical" evidence="1">
    <location>
        <begin position="96"/>
        <end position="117"/>
    </location>
</feature>
<reference evidence="2" key="1">
    <citation type="journal article" date="2023" name="Science">
        <title>Genome structures resolve the early diversification of teleost fishes.</title>
        <authorList>
            <person name="Parey E."/>
            <person name="Louis A."/>
            <person name="Montfort J."/>
            <person name="Bouchez O."/>
            <person name="Roques C."/>
            <person name="Iampietro C."/>
            <person name="Lluch J."/>
            <person name="Castinel A."/>
            <person name="Donnadieu C."/>
            <person name="Desvignes T."/>
            <person name="Floi Bucao C."/>
            <person name="Jouanno E."/>
            <person name="Wen M."/>
            <person name="Mejri S."/>
            <person name="Dirks R."/>
            <person name="Jansen H."/>
            <person name="Henkel C."/>
            <person name="Chen W.J."/>
            <person name="Zahm M."/>
            <person name="Cabau C."/>
            <person name="Klopp C."/>
            <person name="Thompson A.W."/>
            <person name="Robinson-Rechavi M."/>
            <person name="Braasch I."/>
            <person name="Lecointre G."/>
            <person name="Bobe J."/>
            <person name="Postlethwait J.H."/>
            <person name="Berthelot C."/>
            <person name="Roest Crollius H."/>
            <person name="Guiguen Y."/>
        </authorList>
    </citation>
    <scope>NUCLEOTIDE SEQUENCE</scope>
    <source>
        <strain evidence="2">WJC10195</strain>
    </source>
</reference>
<gene>
    <name evidence="2" type="ORF">SKAU_G00140440</name>
</gene>
<keyword evidence="1" id="KW-0472">Membrane</keyword>
<evidence type="ECO:0000256" key="1">
    <source>
        <dbReference type="SAM" id="Phobius"/>
    </source>
</evidence>
<evidence type="ECO:0000313" key="3">
    <source>
        <dbReference type="Proteomes" id="UP001152622"/>
    </source>
</evidence>
<dbReference type="AlphaFoldDB" id="A0A9Q1FT64"/>
<proteinExistence type="predicted"/>
<dbReference type="Proteomes" id="UP001152622">
    <property type="component" value="Chromosome 4"/>
</dbReference>
<accession>A0A9Q1FT64</accession>
<keyword evidence="1" id="KW-1133">Transmembrane helix</keyword>
<organism evidence="2 3">
    <name type="scientific">Synaphobranchus kaupii</name>
    <name type="common">Kaup's arrowtooth eel</name>
    <dbReference type="NCBI Taxonomy" id="118154"/>
    <lineage>
        <taxon>Eukaryota</taxon>
        <taxon>Metazoa</taxon>
        <taxon>Chordata</taxon>
        <taxon>Craniata</taxon>
        <taxon>Vertebrata</taxon>
        <taxon>Euteleostomi</taxon>
        <taxon>Actinopterygii</taxon>
        <taxon>Neopterygii</taxon>
        <taxon>Teleostei</taxon>
        <taxon>Anguilliformes</taxon>
        <taxon>Synaphobranchidae</taxon>
        <taxon>Synaphobranchus</taxon>
    </lineage>
</organism>
<name>A0A9Q1FT64_SYNKA</name>
<keyword evidence="1" id="KW-0812">Transmembrane</keyword>
<comment type="caution">
    <text evidence="2">The sequence shown here is derived from an EMBL/GenBank/DDBJ whole genome shotgun (WGS) entry which is preliminary data.</text>
</comment>